<protein>
    <submittedName>
        <fullName evidence="1">Jg14550 protein</fullName>
    </submittedName>
</protein>
<gene>
    <name evidence="1" type="primary">jg14550</name>
    <name evidence="1" type="ORF">PAEG_LOCUS12753</name>
</gene>
<accession>A0A8S4RCQ1</accession>
<keyword evidence="2" id="KW-1185">Reference proteome</keyword>
<reference evidence="1" key="1">
    <citation type="submission" date="2022-03" db="EMBL/GenBank/DDBJ databases">
        <authorList>
            <person name="Lindestad O."/>
        </authorList>
    </citation>
    <scope>NUCLEOTIDE SEQUENCE</scope>
</reference>
<organism evidence="1 2">
    <name type="scientific">Pararge aegeria aegeria</name>
    <dbReference type="NCBI Taxonomy" id="348720"/>
    <lineage>
        <taxon>Eukaryota</taxon>
        <taxon>Metazoa</taxon>
        <taxon>Ecdysozoa</taxon>
        <taxon>Arthropoda</taxon>
        <taxon>Hexapoda</taxon>
        <taxon>Insecta</taxon>
        <taxon>Pterygota</taxon>
        <taxon>Neoptera</taxon>
        <taxon>Endopterygota</taxon>
        <taxon>Lepidoptera</taxon>
        <taxon>Glossata</taxon>
        <taxon>Ditrysia</taxon>
        <taxon>Papilionoidea</taxon>
        <taxon>Nymphalidae</taxon>
        <taxon>Satyrinae</taxon>
        <taxon>Satyrini</taxon>
        <taxon>Parargina</taxon>
        <taxon>Pararge</taxon>
    </lineage>
</organism>
<name>A0A8S4RCQ1_9NEOP</name>
<dbReference type="Proteomes" id="UP000838756">
    <property type="component" value="Unassembled WGS sequence"/>
</dbReference>
<evidence type="ECO:0000313" key="1">
    <source>
        <dbReference type="EMBL" id="CAH2235067.1"/>
    </source>
</evidence>
<dbReference type="AlphaFoldDB" id="A0A8S4RCQ1"/>
<evidence type="ECO:0000313" key="2">
    <source>
        <dbReference type="Proteomes" id="UP000838756"/>
    </source>
</evidence>
<sequence>MFGSVAAPMLMKFGTYIACIVDKDTYKYPDTEKLSFSSHEHFQLWESNPLRPLTQKARSLHTASVSRQDWREHNERVARLKWQLMTYVARRTGRRYSLKVLKRKSPAPYWKIPHRLAKRHQACSRETLKRWYRAMECEKRYLVHHLQKFYFHGRLSVKIMSRGWARLLDSFFVFAMSPS</sequence>
<dbReference type="EMBL" id="CAKXAJ010025111">
    <property type="protein sequence ID" value="CAH2235067.1"/>
    <property type="molecule type" value="Genomic_DNA"/>
</dbReference>
<comment type="caution">
    <text evidence="1">The sequence shown here is derived from an EMBL/GenBank/DDBJ whole genome shotgun (WGS) entry which is preliminary data.</text>
</comment>
<proteinExistence type="predicted"/>